<evidence type="ECO:0000313" key="2">
    <source>
        <dbReference type="EMBL" id="HIR57229.1"/>
    </source>
</evidence>
<sequence length="163" mass="18128">MKNFLEAVTGGISKTVDYVVEKNRKAALINRVKTVIRSEERNMERAYMELGKYYYRTLRDPENKETEHFCRAVDHSSQRIDRAVTKLEELSGEDSDEGCASCAGCDACGEGCDSCMEDGADEIEMEEGDAARDGVSEEDLDDLRKIDGADGADEPDSSFPYDV</sequence>
<protein>
    <submittedName>
        <fullName evidence="2">Uncharacterized protein</fullName>
    </submittedName>
</protein>
<reference evidence="2" key="2">
    <citation type="journal article" date="2021" name="PeerJ">
        <title>Extensive microbial diversity within the chicken gut microbiome revealed by metagenomics and culture.</title>
        <authorList>
            <person name="Gilroy R."/>
            <person name="Ravi A."/>
            <person name="Getino M."/>
            <person name="Pursley I."/>
            <person name="Horton D.L."/>
            <person name="Alikhan N.F."/>
            <person name="Baker D."/>
            <person name="Gharbi K."/>
            <person name="Hall N."/>
            <person name="Watson M."/>
            <person name="Adriaenssens E.M."/>
            <person name="Foster-Nyarko E."/>
            <person name="Jarju S."/>
            <person name="Secka A."/>
            <person name="Antonio M."/>
            <person name="Oren A."/>
            <person name="Chaudhuri R.R."/>
            <person name="La Ragione R."/>
            <person name="Hildebrand F."/>
            <person name="Pallen M.J."/>
        </authorList>
    </citation>
    <scope>NUCLEOTIDE SEQUENCE</scope>
    <source>
        <strain evidence="2">ChiSjej1B19-7085</strain>
    </source>
</reference>
<evidence type="ECO:0000256" key="1">
    <source>
        <dbReference type="SAM" id="MobiDB-lite"/>
    </source>
</evidence>
<proteinExistence type="predicted"/>
<gene>
    <name evidence="2" type="ORF">IAA54_06135</name>
</gene>
<feature type="region of interest" description="Disordered" evidence="1">
    <location>
        <begin position="127"/>
        <end position="163"/>
    </location>
</feature>
<dbReference type="Proteomes" id="UP000886785">
    <property type="component" value="Unassembled WGS sequence"/>
</dbReference>
<dbReference type="EMBL" id="DVHF01000072">
    <property type="protein sequence ID" value="HIR57229.1"/>
    <property type="molecule type" value="Genomic_DNA"/>
</dbReference>
<comment type="caution">
    <text evidence="2">The sequence shown here is derived from an EMBL/GenBank/DDBJ whole genome shotgun (WGS) entry which is preliminary data.</text>
</comment>
<reference evidence="2" key="1">
    <citation type="submission" date="2020-10" db="EMBL/GenBank/DDBJ databases">
        <authorList>
            <person name="Gilroy R."/>
        </authorList>
    </citation>
    <scope>NUCLEOTIDE SEQUENCE</scope>
    <source>
        <strain evidence="2">ChiSjej1B19-7085</strain>
    </source>
</reference>
<accession>A0A9D1DQY2</accession>
<evidence type="ECO:0000313" key="3">
    <source>
        <dbReference type="Proteomes" id="UP000886785"/>
    </source>
</evidence>
<dbReference type="AlphaFoldDB" id="A0A9D1DQY2"/>
<name>A0A9D1DQY2_9FIRM</name>
<organism evidence="2 3">
    <name type="scientific">Candidatus Gallacutalibacter pullicola</name>
    <dbReference type="NCBI Taxonomy" id="2840830"/>
    <lineage>
        <taxon>Bacteria</taxon>
        <taxon>Bacillati</taxon>
        <taxon>Bacillota</taxon>
        <taxon>Clostridia</taxon>
        <taxon>Eubacteriales</taxon>
        <taxon>Candidatus Gallacutalibacter</taxon>
    </lineage>
</organism>